<evidence type="ECO:0000313" key="1">
    <source>
        <dbReference type="EMBL" id="GGP97677.1"/>
    </source>
</evidence>
<dbReference type="RefSeq" id="WP_189531078.1">
    <property type="nucleotide sequence ID" value="NZ_BMSV01000002.1"/>
</dbReference>
<proteinExistence type="predicted"/>
<dbReference type="Proteomes" id="UP000654123">
    <property type="component" value="Unassembled WGS sequence"/>
</dbReference>
<reference evidence="1" key="1">
    <citation type="journal article" date="2014" name="Int. J. Syst. Evol. Microbiol.">
        <title>Complete genome sequence of Corynebacterium casei LMG S-19264T (=DSM 44701T), isolated from a smear-ripened cheese.</title>
        <authorList>
            <consortium name="US DOE Joint Genome Institute (JGI-PGF)"/>
            <person name="Walter F."/>
            <person name="Albersmeier A."/>
            <person name="Kalinowski J."/>
            <person name="Ruckert C."/>
        </authorList>
    </citation>
    <scope>NUCLEOTIDE SEQUENCE</scope>
    <source>
        <strain evidence="1">JCM 4335</strain>
    </source>
</reference>
<organism evidence="1 2">
    <name type="scientific">Streptomyces roseolilacinus</name>
    <dbReference type="NCBI Taxonomy" id="66904"/>
    <lineage>
        <taxon>Bacteria</taxon>
        <taxon>Bacillati</taxon>
        <taxon>Actinomycetota</taxon>
        <taxon>Actinomycetes</taxon>
        <taxon>Kitasatosporales</taxon>
        <taxon>Streptomycetaceae</taxon>
        <taxon>Streptomyces</taxon>
    </lineage>
</organism>
<comment type="caution">
    <text evidence="1">The sequence shown here is derived from an EMBL/GenBank/DDBJ whole genome shotgun (WGS) entry which is preliminary data.</text>
</comment>
<keyword evidence="2" id="KW-1185">Reference proteome</keyword>
<evidence type="ECO:0000313" key="2">
    <source>
        <dbReference type="Proteomes" id="UP000654123"/>
    </source>
</evidence>
<gene>
    <name evidence="1" type="ORF">GCM10010249_15240</name>
</gene>
<reference evidence="1" key="2">
    <citation type="submission" date="2020-09" db="EMBL/GenBank/DDBJ databases">
        <authorList>
            <person name="Sun Q."/>
            <person name="Ohkuma M."/>
        </authorList>
    </citation>
    <scope>NUCLEOTIDE SEQUENCE</scope>
    <source>
        <strain evidence="1">JCM 4335</strain>
    </source>
</reference>
<dbReference type="EMBL" id="BMSV01000002">
    <property type="protein sequence ID" value="GGP97677.1"/>
    <property type="molecule type" value="Genomic_DNA"/>
</dbReference>
<dbReference type="AlphaFoldDB" id="A0A918EKH2"/>
<sequence length="54" mass="5565">MTAAPVQVSFAPPQAAVREAGLPRSRTGCHAAKFLSGAVLMAVARGLSRWLGDS</sequence>
<protein>
    <submittedName>
        <fullName evidence="1">Uncharacterized protein</fullName>
    </submittedName>
</protein>
<accession>A0A918EKH2</accession>
<name>A0A918EKH2_9ACTN</name>